<comment type="caution">
    <text evidence="4">The sequence shown here is derived from an EMBL/GenBank/DDBJ whole genome shotgun (WGS) entry which is preliminary data.</text>
</comment>
<dbReference type="Proteomes" id="UP001159042">
    <property type="component" value="Unassembled WGS sequence"/>
</dbReference>
<keyword evidence="1" id="KW-0862">Zinc</keyword>
<reference evidence="4 5" key="1">
    <citation type="journal article" date="2023" name="Insect Mol. Biol.">
        <title>Genome sequencing provides insights into the evolution of gene families encoding plant cell wall-degrading enzymes in longhorned beetles.</title>
        <authorList>
            <person name="Shin N.R."/>
            <person name="Okamura Y."/>
            <person name="Kirsch R."/>
            <person name="Pauchet Y."/>
        </authorList>
    </citation>
    <scope>NUCLEOTIDE SEQUENCE [LARGE SCALE GENOMIC DNA]</scope>
    <source>
        <strain evidence="4">EAD_L_NR</strain>
    </source>
</reference>
<dbReference type="SMART" id="SM00343">
    <property type="entry name" value="ZnF_C2HC"/>
    <property type="match status" value="2"/>
</dbReference>
<dbReference type="GO" id="GO:0003676">
    <property type="term" value="F:nucleic acid binding"/>
    <property type="evidence" value="ECO:0007669"/>
    <property type="project" value="InterPro"/>
</dbReference>
<dbReference type="SUPFAM" id="SSF57756">
    <property type="entry name" value="Retrovirus zinc finger-like domains"/>
    <property type="match status" value="1"/>
</dbReference>
<keyword evidence="1" id="KW-0863">Zinc-finger</keyword>
<dbReference type="InterPro" id="IPR050951">
    <property type="entry name" value="Retrovirus_Pol_polyprotein"/>
</dbReference>
<dbReference type="GO" id="GO:0008270">
    <property type="term" value="F:zinc ion binding"/>
    <property type="evidence" value="ECO:0007669"/>
    <property type="project" value="UniProtKB-KW"/>
</dbReference>
<accession>A0AAV8VH37</accession>
<sequence>MSYSQQEFDMFCEQQQRQANIEGTVNRELPQTPQTQGNVNETTVMENTNNANGGANQLMSTINALLQQNAMMLTMLQQNQTSNQNSSSNCNDRVSNFNIMPDFSKTIENFDGKDSMMAKRWLTKLETTARLHSWPDAFIFETATSHLTGAAKFWLVGRYDEITDWMTFKKAFTNTFIVAESMTDLWKTMYECVQKNKDVGMYFHEKVALCKRLSLDFKETKEQIAIGLWSDKLSSFVRSKHHENIDELYQDIMSNEKIDEIRKERLRAPREKRQREQVKEEKLMPKVNQSIVKTENDNTRDKRPPIKNENGEYKCYNCNKFGHIARNCPEEKRELLCKICQSKEHTQRHCPQKNRTQTEERSEVKILERKQLSTISKYLKDIFVNGEKLTGLIDTGSSDCTIKASVALLKNFEIVRDIVELKCFGPENFKVTSPGTTSAVISIDTVEAKNIKMRIVPDDSQAVDVIIGRTYTELPHIVYVKIDNKLTFHYRDNYFANMSIMPDTDQVVESRVQIVDKEADADMCPLSINFISTIDGNVLPLLNFNKGQSTAINICQELERSSICQVEEIRFSREPVVRADINVGEDQPEEIKDWDKNLKKIALDLNESINKTTQESPFKLLYGYQPRHDEGELRKLTVEDDYQRPEELQNSGRERIIQEQIKYKMKYDKNRYRNVHYDVGNIVYLKTVPTQTGESTKLQNKYRGPLVITKVLPNDTYGVTDLRNDKQGRRYASTAHVSQLKLWEPAKDDIIIIVSDGEEDENGSAEESEMNLNQSELEDEFRLGWPNDSDHMSKTVAKVGNTEPQLDFGSRRKTVVRDAGVQ</sequence>
<dbReference type="InterPro" id="IPR036875">
    <property type="entry name" value="Znf_CCHC_sf"/>
</dbReference>
<feature type="region of interest" description="Disordered" evidence="2">
    <location>
        <begin position="801"/>
        <end position="822"/>
    </location>
</feature>
<evidence type="ECO:0000313" key="4">
    <source>
        <dbReference type="EMBL" id="KAJ8913282.1"/>
    </source>
</evidence>
<dbReference type="InterPro" id="IPR001878">
    <property type="entry name" value="Znf_CCHC"/>
</dbReference>
<evidence type="ECO:0000259" key="3">
    <source>
        <dbReference type="PROSITE" id="PS50158"/>
    </source>
</evidence>
<feature type="domain" description="CCHC-type" evidence="3">
    <location>
        <begin position="314"/>
        <end position="330"/>
    </location>
</feature>
<keyword evidence="5" id="KW-1185">Reference proteome</keyword>
<organism evidence="4 5">
    <name type="scientific">Exocentrus adspersus</name>
    <dbReference type="NCBI Taxonomy" id="1586481"/>
    <lineage>
        <taxon>Eukaryota</taxon>
        <taxon>Metazoa</taxon>
        <taxon>Ecdysozoa</taxon>
        <taxon>Arthropoda</taxon>
        <taxon>Hexapoda</taxon>
        <taxon>Insecta</taxon>
        <taxon>Pterygota</taxon>
        <taxon>Neoptera</taxon>
        <taxon>Endopterygota</taxon>
        <taxon>Coleoptera</taxon>
        <taxon>Polyphaga</taxon>
        <taxon>Cucujiformia</taxon>
        <taxon>Chrysomeloidea</taxon>
        <taxon>Cerambycidae</taxon>
        <taxon>Lamiinae</taxon>
        <taxon>Acanthocinini</taxon>
        <taxon>Exocentrus</taxon>
    </lineage>
</organism>
<evidence type="ECO:0000256" key="1">
    <source>
        <dbReference type="PROSITE-ProRule" id="PRU00047"/>
    </source>
</evidence>
<dbReference type="EMBL" id="JANEYG010000097">
    <property type="protein sequence ID" value="KAJ8913282.1"/>
    <property type="molecule type" value="Genomic_DNA"/>
</dbReference>
<dbReference type="PROSITE" id="PS50158">
    <property type="entry name" value="ZF_CCHC"/>
    <property type="match status" value="1"/>
</dbReference>
<keyword evidence="1" id="KW-0479">Metal-binding</keyword>
<dbReference type="PANTHER" id="PTHR37984">
    <property type="entry name" value="PROTEIN CBG26694"/>
    <property type="match status" value="1"/>
</dbReference>
<gene>
    <name evidence="4" type="ORF">NQ315_010948</name>
</gene>
<dbReference type="InterPro" id="IPR036397">
    <property type="entry name" value="RNaseH_sf"/>
</dbReference>
<feature type="region of interest" description="Disordered" evidence="2">
    <location>
        <begin position="758"/>
        <end position="778"/>
    </location>
</feature>
<evidence type="ECO:0000256" key="2">
    <source>
        <dbReference type="SAM" id="MobiDB-lite"/>
    </source>
</evidence>
<dbReference type="Pfam" id="PF00098">
    <property type="entry name" value="zf-CCHC"/>
    <property type="match status" value="1"/>
</dbReference>
<dbReference type="Gene3D" id="4.10.60.10">
    <property type="entry name" value="Zinc finger, CCHC-type"/>
    <property type="match status" value="1"/>
</dbReference>
<dbReference type="PANTHER" id="PTHR37984:SF5">
    <property type="entry name" value="PROTEIN NYNRIN-LIKE"/>
    <property type="match status" value="1"/>
</dbReference>
<feature type="compositionally biased region" description="Acidic residues" evidence="2">
    <location>
        <begin position="758"/>
        <end position="769"/>
    </location>
</feature>
<dbReference type="AlphaFoldDB" id="A0AAV8VH37"/>
<name>A0AAV8VH37_9CUCU</name>
<proteinExistence type="predicted"/>
<evidence type="ECO:0000313" key="5">
    <source>
        <dbReference type="Proteomes" id="UP001159042"/>
    </source>
</evidence>
<dbReference type="Gene3D" id="3.30.420.10">
    <property type="entry name" value="Ribonuclease H-like superfamily/Ribonuclease H"/>
    <property type="match status" value="1"/>
</dbReference>
<protein>
    <recommendedName>
        <fullName evidence="3">CCHC-type domain-containing protein</fullName>
    </recommendedName>
</protein>